<keyword evidence="7 10" id="KW-0539">Nucleus</keyword>
<feature type="region of interest" description="Disordered" evidence="11">
    <location>
        <begin position="188"/>
        <end position="237"/>
    </location>
</feature>
<keyword evidence="6 10" id="KW-0508">mRNA splicing</keyword>
<evidence type="ECO:0000256" key="8">
    <source>
        <dbReference type="ARBA" id="ARBA00023274"/>
    </source>
</evidence>
<dbReference type="GO" id="GO:0000398">
    <property type="term" value="P:mRNA splicing, via spliceosome"/>
    <property type="evidence" value="ECO:0007669"/>
    <property type="project" value="InterPro"/>
</dbReference>
<dbReference type="SMART" id="SM00651">
    <property type="entry name" value="Sm"/>
    <property type="match status" value="1"/>
</dbReference>
<evidence type="ECO:0000256" key="11">
    <source>
        <dbReference type="SAM" id="MobiDB-lite"/>
    </source>
</evidence>
<evidence type="ECO:0000256" key="7">
    <source>
        <dbReference type="ARBA" id="ARBA00023242"/>
    </source>
</evidence>
<keyword evidence="5 9" id="KW-0694">RNA-binding</keyword>
<dbReference type="PANTHER" id="PTHR23338">
    <property type="entry name" value="SMALL NUCLEAR RIBONUCLEOPROTEIN SM"/>
    <property type="match status" value="1"/>
</dbReference>
<name>A0A7S4R6Q8_9DINO</name>
<accession>A0A7S4R6Q8</accession>
<feature type="compositionally biased region" description="Gly residues" evidence="11">
    <location>
        <begin position="210"/>
        <end position="229"/>
    </location>
</feature>
<dbReference type="InterPro" id="IPR034101">
    <property type="entry name" value="Lsm4"/>
</dbReference>
<evidence type="ECO:0000256" key="2">
    <source>
        <dbReference type="ARBA" id="ARBA00006850"/>
    </source>
</evidence>
<organism evidence="13">
    <name type="scientific">Alexandrium monilatum</name>
    <dbReference type="NCBI Taxonomy" id="311494"/>
    <lineage>
        <taxon>Eukaryota</taxon>
        <taxon>Sar</taxon>
        <taxon>Alveolata</taxon>
        <taxon>Dinophyceae</taxon>
        <taxon>Gonyaulacales</taxon>
        <taxon>Pyrocystaceae</taxon>
        <taxon>Alexandrium</taxon>
    </lineage>
</organism>
<dbReference type="EMBL" id="HBNR01043068">
    <property type="protein sequence ID" value="CAE4603016.1"/>
    <property type="molecule type" value="Transcribed_RNA"/>
</dbReference>
<evidence type="ECO:0000256" key="5">
    <source>
        <dbReference type="ARBA" id="ARBA00022884"/>
    </source>
</evidence>
<evidence type="ECO:0000259" key="12">
    <source>
        <dbReference type="PROSITE" id="PS52002"/>
    </source>
</evidence>
<dbReference type="InterPro" id="IPR004088">
    <property type="entry name" value="KH_dom_type_1"/>
</dbReference>
<evidence type="ECO:0000313" key="13">
    <source>
        <dbReference type="EMBL" id="CAE4603016.1"/>
    </source>
</evidence>
<sequence>MVLPQAVLRSATHGPTLVELKNGDSYSGTLAAVDNLMNIRLEDTIFTPRGSERFERLKECTIRGQFVKFVRFPDNILDFIEEQQEAARAAAALSGKRGRGGGKGGGKGRGRPGGAGAAGATQSIMVPASLVGAIIGRGGETIKRFSEESGARIEVAKDAPEAARERSIHLSGPSECIERAQSLIASLVQERSGLSGGRGGGRPRQRAGPGAQGRSGASSGGQGQGGGGRPRGKPPSS</sequence>
<evidence type="ECO:0000256" key="3">
    <source>
        <dbReference type="ARBA" id="ARBA00022664"/>
    </source>
</evidence>
<comment type="function">
    <text evidence="10">Binds specifically to the 3'-terminal U-tract of U6 snRNA.</text>
</comment>
<dbReference type="Gene3D" id="3.30.1370.10">
    <property type="entry name" value="K Homology domain, type 1"/>
    <property type="match status" value="1"/>
</dbReference>
<dbReference type="Gene3D" id="2.30.30.100">
    <property type="match status" value="1"/>
</dbReference>
<keyword evidence="4 10" id="KW-0747">Spliceosome</keyword>
<evidence type="ECO:0000256" key="6">
    <source>
        <dbReference type="ARBA" id="ARBA00023187"/>
    </source>
</evidence>
<keyword evidence="8 10" id="KW-0687">Ribonucleoprotein</keyword>
<dbReference type="SUPFAM" id="SSF54791">
    <property type="entry name" value="Eukaryotic type KH-domain (KH-domain type I)"/>
    <property type="match status" value="1"/>
</dbReference>
<comment type="subcellular location">
    <subcellularLocation>
        <location evidence="1 10">Nucleus</location>
    </subcellularLocation>
</comment>
<keyword evidence="3 10" id="KW-0507">mRNA processing</keyword>
<dbReference type="CDD" id="cd01723">
    <property type="entry name" value="LSm4"/>
    <property type="match status" value="1"/>
</dbReference>
<dbReference type="GO" id="GO:0000956">
    <property type="term" value="P:nuclear-transcribed mRNA catabolic process"/>
    <property type="evidence" value="ECO:0007669"/>
    <property type="project" value="UniProtKB-UniRule"/>
</dbReference>
<dbReference type="InterPro" id="IPR010920">
    <property type="entry name" value="LSM_dom_sf"/>
</dbReference>
<dbReference type="PROSITE" id="PS52002">
    <property type="entry name" value="SM"/>
    <property type="match status" value="1"/>
</dbReference>
<dbReference type="InterPro" id="IPR047575">
    <property type="entry name" value="Sm"/>
</dbReference>
<dbReference type="PROSITE" id="PS50084">
    <property type="entry name" value="KH_TYPE_1"/>
    <property type="match status" value="1"/>
</dbReference>
<feature type="region of interest" description="Disordered" evidence="11">
    <location>
        <begin position="91"/>
        <end position="120"/>
    </location>
</feature>
<dbReference type="Pfam" id="PF00013">
    <property type="entry name" value="KH_1"/>
    <property type="match status" value="1"/>
</dbReference>
<feature type="domain" description="Sm" evidence="12">
    <location>
        <begin position="3"/>
        <end position="76"/>
    </location>
</feature>
<dbReference type="InterPro" id="IPR001163">
    <property type="entry name" value="Sm_dom_euk/arc"/>
</dbReference>
<evidence type="ECO:0000256" key="4">
    <source>
        <dbReference type="ARBA" id="ARBA00022728"/>
    </source>
</evidence>
<dbReference type="GO" id="GO:0003723">
    <property type="term" value="F:RNA binding"/>
    <property type="evidence" value="ECO:0007669"/>
    <property type="project" value="UniProtKB-UniRule"/>
</dbReference>
<feature type="compositionally biased region" description="Basic residues" evidence="11">
    <location>
        <begin position="96"/>
        <end position="110"/>
    </location>
</feature>
<dbReference type="Pfam" id="PF01423">
    <property type="entry name" value="LSM"/>
    <property type="match status" value="1"/>
</dbReference>
<dbReference type="InterPro" id="IPR004087">
    <property type="entry name" value="KH_dom"/>
</dbReference>
<proteinExistence type="inferred from homology"/>
<dbReference type="SUPFAM" id="SSF50182">
    <property type="entry name" value="Sm-like ribonucleoproteins"/>
    <property type="match status" value="1"/>
</dbReference>
<dbReference type="InterPro" id="IPR027141">
    <property type="entry name" value="LSm4/Sm_D1/D3"/>
</dbReference>
<evidence type="ECO:0000256" key="10">
    <source>
        <dbReference type="RuleBase" id="RU365049"/>
    </source>
</evidence>
<comment type="similarity">
    <text evidence="2 10">Belongs to the snRNP Sm proteins family.</text>
</comment>
<protein>
    <recommendedName>
        <fullName evidence="10">U6 snRNA-associated Sm-like protein LSm4</fullName>
    </recommendedName>
</protein>
<reference evidence="13" key="1">
    <citation type="submission" date="2021-01" db="EMBL/GenBank/DDBJ databases">
        <authorList>
            <person name="Corre E."/>
            <person name="Pelletier E."/>
            <person name="Niang G."/>
            <person name="Scheremetjew M."/>
            <person name="Finn R."/>
            <person name="Kale V."/>
            <person name="Holt S."/>
            <person name="Cochrane G."/>
            <person name="Meng A."/>
            <person name="Brown T."/>
            <person name="Cohen L."/>
        </authorList>
    </citation>
    <scope>NUCLEOTIDE SEQUENCE</scope>
    <source>
        <strain evidence="13">CCMP3105</strain>
    </source>
</reference>
<dbReference type="CDD" id="cd00105">
    <property type="entry name" value="KH-I"/>
    <property type="match status" value="1"/>
</dbReference>
<dbReference type="InterPro" id="IPR036612">
    <property type="entry name" value="KH_dom_type_1_sf"/>
</dbReference>
<evidence type="ECO:0000256" key="1">
    <source>
        <dbReference type="ARBA" id="ARBA00004123"/>
    </source>
</evidence>
<evidence type="ECO:0000256" key="9">
    <source>
        <dbReference type="PROSITE-ProRule" id="PRU00117"/>
    </source>
</evidence>
<comment type="subunit">
    <text evidence="10">LSm subunits form a heteromer with a doughnut shape.</text>
</comment>
<dbReference type="GO" id="GO:0005681">
    <property type="term" value="C:spliceosomal complex"/>
    <property type="evidence" value="ECO:0007669"/>
    <property type="project" value="UniProtKB-UniRule"/>
</dbReference>
<dbReference type="SMART" id="SM00322">
    <property type="entry name" value="KH"/>
    <property type="match status" value="1"/>
</dbReference>
<gene>
    <name evidence="10" type="primary">LSM4</name>
    <name evidence="13" type="ORF">AMON00008_LOCUS29971</name>
</gene>
<dbReference type="AlphaFoldDB" id="A0A7S4R6Q8"/>